<keyword evidence="3" id="KW-0968">Cytoplasmic vesicle</keyword>
<organism evidence="6 7">
    <name type="scientific">Herpetotheres cachinnans</name>
    <name type="common">Laughing falcon</name>
    <name type="synonym">Falco cachinnans</name>
    <dbReference type="NCBI Taxonomy" id="56343"/>
    <lineage>
        <taxon>Eukaryota</taxon>
        <taxon>Metazoa</taxon>
        <taxon>Chordata</taxon>
        <taxon>Craniata</taxon>
        <taxon>Vertebrata</taxon>
        <taxon>Euteleostomi</taxon>
        <taxon>Archelosauria</taxon>
        <taxon>Archosauria</taxon>
        <taxon>Dinosauria</taxon>
        <taxon>Saurischia</taxon>
        <taxon>Theropoda</taxon>
        <taxon>Coelurosauria</taxon>
        <taxon>Aves</taxon>
        <taxon>Neognathae</taxon>
        <taxon>Neoaves</taxon>
        <taxon>Telluraves</taxon>
        <taxon>Australaves</taxon>
        <taxon>Falconiformes</taxon>
        <taxon>Falconidae</taxon>
        <taxon>Herpetotheres</taxon>
    </lineage>
</organism>
<accession>A0A7L0H3M5</accession>
<evidence type="ECO:0000256" key="1">
    <source>
        <dbReference type="ARBA" id="ARBA00004132"/>
    </source>
</evidence>
<feature type="region of interest" description="Disordered" evidence="4">
    <location>
        <begin position="394"/>
        <end position="443"/>
    </location>
</feature>
<name>A0A7L0H3M5_HERCA</name>
<dbReference type="InterPro" id="IPR040032">
    <property type="entry name" value="DENND1A/B/C"/>
</dbReference>
<evidence type="ECO:0000256" key="2">
    <source>
        <dbReference type="ARBA" id="ARBA00022658"/>
    </source>
</evidence>
<dbReference type="GO" id="GO:0016607">
    <property type="term" value="C:nuclear speck"/>
    <property type="evidence" value="ECO:0007669"/>
    <property type="project" value="TreeGrafter"/>
</dbReference>
<comment type="caution">
    <text evidence="6">The sequence shown here is derived from an EMBL/GenBank/DDBJ whole genome shotgun (WGS) entry which is preliminary data.</text>
</comment>
<feature type="compositionally biased region" description="Polar residues" evidence="4">
    <location>
        <begin position="562"/>
        <end position="573"/>
    </location>
</feature>
<dbReference type="PANTHER" id="PTHR13196">
    <property type="entry name" value="DENN DOMAIN-CONTAINING"/>
    <property type="match status" value="1"/>
</dbReference>
<dbReference type="InterPro" id="IPR043153">
    <property type="entry name" value="DENN_C"/>
</dbReference>
<dbReference type="InterPro" id="IPR005112">
    <property type="entry name" value="dDENN_dom"/>
</dbReference>
<evidence type="ECO:0000256" key="3">
    <source>
        <dbReference type="ARBA" id="ARBA00023329"/>
    </source>
</evidence>
<dbReference type="PANTHER" id="PTHR13196:SF24">
    <property type="entry name" value="DENN DOMAIN-CONTAINING PROTEIN 1B"/>
    <property type="match status" value="1"/>
</dbReference>
<gene>
    <name evidence="6" type="primary">Dennd1b</name>
    <name evidence="6" type="ORF">HERCAC_R08934</name>
</gene>
<dbReference type="GO" id="GO:0005829">
    <property type="term" value="C:cytosol"/>
    <property type="evidence" value="ECO:0007669"/>
    <property type="project" value="TreeGrafter"/>
</dbReference>
<dbReference type="GO" id="GO:0030136">
    <property type="term" value="C:clathrin-coated vesicle"/>
    <property type="evidence" value="ECO:0007669"/>
    <property type="project" value="UniProtKB-SubCell"/>
</dbReference>
<feature type="domain" description="UDENN" evidence="5">
    <location>
        <begin position="1"/>
        <end position="277"/>
    </location>
</feature>
<dbReference type="GO" id="GO:0005085">
    <property type="term" value="F:guanyl-nucleotide exchange factor activity"/>
    <property type="evidence" value="ECO:0007669"/>
    <property type="project" value="UniProtKB-KW"/>
</dbReference>
<dbReference type="InterPro" id="IPR001194">
    <property type="entry name" value="cDENN_dom"/>
</dbReference>
<dbReference type="SMART" id="SM00799">
    <property type="entry name" value="DENN"/>
    <property type="match status" value="1"/>
</dbReference>
<evidence type="ECO:0000259" key="5">
    <source>
        <dbReference type="PROSITE" id="PS50211"/>
    </source>
</evidence>
<dbReference type="Pfam" id="PF03455">
    <property type="entry name" value="dDENN"/>
    <property type="match status" value="1"/>
</dbReference>
<dbReference type="Gene3D" id="3.40.50.11500">
    <property type="match status" value="1"/>
</dbReference>
<protein>
    <submittedName>
        <fullName evidence="6">DEN1B protein</fullName>
    </submittedName>
</protein>
<feature type="compositionally biased region" description="Acidic residues" evidence="4">
    <location>
        <begin position="401"/>
        <end position="410"/>
    </location>
</feature>
<dbReference type="PROSITE" id="PS50211">
    <property type="entry name" value="DENN"/>
    <property type="match status" value="1"/>
</dbReference>
<evidence type="ECO:0000256" key="4">
    <source>
        <dbReference type="SAM" id="MobiDB-lite"/>
    </source>
</evidence>
<feature type="compositionally biased region" description="Basic and acidic residues" evidence="4">
    <location>
        <begin position="537"/>
        <end position="561"/>
    </location>
</feature>
<dbReference type="SMART" id="SM00801">
    <property type="entry name" value="dDENN"/>
    <property type="match status" value="1"/>
</dbReference>
<dbReference type="Pfam" id="PF02141">
    <property type="entry name" value="DENN"/>
    <property type="match status" value="1"/>
</dbReference>
<dbReference type="GO" id="GO:0006897">
    <property type="term" value="P:endocytosis"/>
    <property type="evidence" value="ECO:0007669"/>
    <property type="project" value="TreeGrafter"/>
</dbReference>
<feature type="region of interest" description="Disordered" evidence="4">
    <location>
        <begin position="518"/>
        <end position="573"/>
    </location>
</feature>
<feature type="non-terminal residue" evidence="6">
    <location>
        <position position="1"/>
    </location>
</feature>
<reference evidence="6 7" key="1">
    <citation type="submission" date="2019-09" db="EMBL/GenBank/DDBJ databases">
        <title>Bird 10,000 Genomes (B10K) Project - Family phase.</title>
        <authorList>
            <person name="Zhang G."/>
        </authorList>
    </citation>
    <scope>NUCLEOTIDE SEQUENCE [LARGE SCALE GENOMIC DNA]</scope>
    <source>
        <strain evidence="6">B10K-DU-005-78</strain>
        <tissue evidence="6">Mixed tissue sample</tissue>
    </source>
</reference>
<sequence>SYLPWFEVYYKLLNTLADYLAKEQENDSNDLLKSLYSHPVPKANALVSLSVHSYFITPDITGLPTIPESRNLTEYFVAVDVNNMLQLYASMLHERRIIITSSKLSTLTACVHASAALLYPMYWQHIYIPVLPPHLLDYCCAPMPYLIGVHLSLIERVKNRSLEDVVLLNVDTNALETPFNDLNNLPGDVVSALKNKLKKQSTATGDGVAKAFLRAQAALFGSYRDALRYKPGEPITFCENSFVKHRSSTTKQFLETAVNLQLFKQFIDGRLSKLNAGRGFSDVFEEEITAGGFCGGNSRSYQQWMHTVKKGSALINTAMTKATPAVKTAYKFAKNQARQGIKEVKSKLKHKESEEECGTCSAGAVQTAPIYTLHYEKRGSSEKRRLAQTRFNQHLSNQDFALDEDDDDEMERTSKLSSEDSEEASACFYDSDDSGETGITPQHQGEMDLLGEILDTLSTHSSDQGKLSGAKSLDFFRSMDDINYKIANKSNAPSESNLTLLCSSANEQAEWNLGQDDSVLHGKQLPPSPRKQVSSGGHRESLSRLEEESSDKTFITDKRDTTSMTSPSPVRSSAQFASLESFKAGYSSYRYAKQNETLSNTSADQLPTSLAQHPSILVPWEKDGEEGNETPEEGGLLQEVVSLCKLSSAFHYGLNISKDSLSGSSS</sequence>
<dbReference type="GO" id="GO:1901981">
    <property type="term" value="F:phosphatidylinositol phosphate binding"/>
    <property type="evidence" value="ECO:0007669"/>
    <property type="project" value="TreeGrafter"/>
</dbReference>
<evidence type="ECO:0000313" key="6">
    <source>
        <dbReference type="EMBL" id="NXK14115.1"/>
    </source>
</evidence>
<dbReference type="Gene3D" id="3.30.450.200">
    <property type="match status" value="1"/>
</dbReference>
<dbReference type="Proteomes" id="UP000555649">
    <property type="component" value="Unassembled WGS sequence"/>
</dbReference>
<comment type="subcellular location">
    <subcellularLocation>
        <location evidence="1">Cytoplasmic vesicle</location>
        <location evidence="1">Clathrin-coated vesicle</location>
    </subcellularLocation>
</comment>
<keyword evidence="7" id="KW-1185">Reference proteome</keyword>
<proteinExistence type="predicted"/>
<dbReference type="GO" id="GO:0032456">
    <property type="term" value="P:endocytic recycling"/>
    <property type="evidence" value="ECO:0007669"/>
    <property type="project" value="TreeGrafter"/>
</dbReference>
<dbReference type="EMBL" id="VXAJ01000912">
    <property type="protein sequence ID" value="NXK14115.1"/>
    <property type="molecule type" value="Genomic_DNA"/>
</dbReference>
<keyword evidence="2" id="KW-0344">Guanine-nucleotide releasing factor</keyword>
<dbReference type="AlphaFoldDB" id="A0A7L0H3M5"/>
<evidence type="ECO:0000313" key="7">
    <source>
        <dbReference type="Proteomes" id="UP000555649"/>
    </source>
</evidence>
<feature type="non-terminal residue" evidence="6">
    <location>
        <position position="666"/>
    </location>
</feature>
<dbReference type="Gene3D" id="6.10.140.1000">
    <property type="match status" value="1"/>
</dbReference>
<dbReference type="InterPro" id="IPR037516">
    <property type="entry name" value="Tripartite_DENN"/>
</dbReference>
<dbReference type="FunFam" id="3.40.50.11500:FF:000001">
    <property type="entry name" value="Putative DENN domain-containing protein 1A"/>
    <property type="match status" value="1"/>
</dbReference>